<feature type="transmembrane region" description="Helical" evidence="6">
    <location>
        <begin position="74"/>
        <end position="90"/>
    </location>
</feature>
<comment type="subcellular location">
    <subcellularLocation>
        <location evidence="1">Cell membrane</location>
        <topology evidence="1">Multi-pass membrane protein</topology>
    </subcellularLocation>
</comment>
<dbReference type="Gene3D" id="1.20.1250.20">
    <property type="entry name" value="MFS general substrate transporter like domains"/>
    <property type="match status" value="2"/>
</dbReference>
<evidence type="ECO:0000256" key="1">
    <source>
        <dbReference type="ARBA" id="ARBA00004651"/>
    </source>
</evidence>
<dbReference type="PANTHER" id="PTHR23501">
    <property type="entry name" value="MAJOR FACILITATOR SUPERFAMILY"/>
    <property type="match status" value="1"/>
</dbReference>
<feature type="transmembrane region" description="Helical" evidence="6">
    <location>
        <begin position="219"/>
        <end position="239"/>
    </location>
</feature>
<evidence type="ECO:0000256" key="3">
    <source>
        <dbReference type="ARBA" id="ARBA00022692"/>
    </source>
</evidence>
<keyword evidence="4 6" id="KW-1133">Transmembrane helix</keyword>
<dbReference type="InterPro" id="IPR020846">
    <property type="entry name" value="MFS_dom"/>
</dbReference>
<feature type="transmembrane region" description="Helical" evidence="6">
    <location>
        <begin position="161"/>
        <end position="182"/>
    </location>
</feature>
<dbReference type="RefSeq" id="WP_057906370.1">
    <property type="nucleotide sequence ID" value="NZ_AYYZ01000012.1"/>
</dbReference>
<feature type="transmembrane region" description="Helical" evidence="6">
    <location>
        <begin position="461"/>
        <end position="478"/>
    </location>
</feature>
<dbReference type="AlphaFoldDB" id="A0A0R1ZFE6"/>
<sequence>MTKRQRNWVMASLLLASLMSGLDATIINTALPAIISDLHGIQYMGWIVAVFLLGMAVFSPLWGKLGDRIGNKKAFGLSILIFIVSSMIEGTTGNIWVFIIARAFMGIGAGGMGSIPYIILAQLYRNIHQRSQGLAYISAAWSGAMIIGPLIGGWIVDTLSWHWVFYINLPIGIITILILNIFFKEKVKIVQTPFDYRGSAFLIIGLAFVLMGIQLLGMIAWEWIVGLFLIGGILLILFWKNERRVNDPIIPTHLFKSSKLVKDLVIFALAWGGTISFSTYAPMWVQGLLAMTALVGGMTQIPGSIFDFVGSQLTHSFRKKIGDQNTITVALVIAFLAPFGMLCSKVNAGIGWICFFSIFYGFGVGVIFNILQIKVQQDVDHRDVGIVTSVSYLIRILAQTFMSSIYGVIMNMALARGVRPTHGKITVAMMDKLSDSETVNELPVHLLPQMRMILHSGLQDIMLVSCGLLIVAIGYNLLKKTD</sequence>
<dbReference type="PANTHER" id="PTHR23501:SF191">
    <property type="entry name" value="VACUOLAR BASIC AMINO ACID TRANSPORTER 4"/>
    <property type="match status" value="1"/>
</dbReference>
<comment type="caution">
    <text evidence="8">The sequence shown here is derived from an EMBL/GenBank/DDBJ whole genome shotgun (WGS) entry which is preliminary data.</text>
</comment>
<protein>
    <submittedName>
        <fullName evidence="8">MFS family major facilitator transporter</fullName>
    </submittedName>
</protein>
<feature type="transmembrane region" description="Helical" evidence="6">
    <location>
        <begin position="194"/>
        <end position="213"/>
    </location>
</feature>
<dbReference type="GO" id="GO:0022857">
    <property type="term" value="F:transmembrane transporter activity"/>
    <property type="evidence" value="ECO:0007669"/>
    <property type="project" value="InterPro"/>
</dbReference>
<feature type="transmembrane region" description="Helical" evidence="6">
    <location>
        <begin position="260"/>
        <end position="281"/>
    </location>
</feature>
<dbReference type="GO" id="GO:0005886">
    <property type="term" value="C:plasma membrane"/>
    <property type="evidence" value="ECO:0007669"/>
    <property type="project" value="UniProtKB-SubCell"/>
</dbReference>
<feature type="transmembrane region" description="Helical" evidence="6">
    <location>
        <begin position="392"/>
        <end position="414"/>
    </location>
</feature>
<evidence type="ECO:0000256" key="2">
    <source>
        <dbReference type="ARBA" id="ARBA00022448"/>
    </source>
</evidence>
<evidence type="ECO:0000313" key="9">
    <source>
        <dbReference type="Proteomes" id="UP000051291"/>
    </source>
</evidence>
<feature type="transmembrane region" description="Helical" evidence="6">
    <location>
        <begin position="321"/>
        <end position="342"/>
    </location>
</feature>
<keyword evidence="9" id="KW-1185">Reference proteome</keyword>
<reference evidence="8 9" key="1">
    <citation type="journal article" date="2015" name="Genome Announc.">
        <title>Expanding the biotechnology potential of lactobacilli through comparative genomics of 213 strains and associated genera.</title>
        <authorList>
            <person name="Sun Z."/>
            <person name="Harris H.M."/>
            <person name="McCann A."/>
            <person name="Guo C."/>
            <person name="Argimon S."/>
            <person name="Zhang W."/>
            <person name="Yang X."/>
            <person name="Jeffery I.B."/>
            <person name="Cooney J.C."/>
            <person name="Kagawa T.F."/>
            <person name="Liu W."/>
            <person name="Song Y."/>
            <person name="Salvetti E."/>
            <person name="Wrobel A."/>
            <person name="Rasinkangas P."/>
            <person name="Parkhill J."/>
            <person name="Rea M.C."/>
            <person name="O'Sullivan O."/>
            <person name="Ritari J."/>
            <person name="Douillard F.P."/>
            <person name="Paul Ross R."/>
            <person name="Yang R."/>
            <person name="Briner A.E."/>
            <person name="Felis G.E."/>
            <person name="de Vos W.M."/>
            <person name="Barrangou R."/>
            <person name="Klaenhammer T.R."/>
            <person name="Caufield P.W."/>
            <person name="Cui Y."/>
            <person name="Zhang H."/>
            <person name="O'Toole P.W."/>
        </authorList>
    </citation>
    <scope>NUCLEOTIDE SEQUENCE [LARGE SCALE GENOMIC DNA]</scope>
    <source>
        <strain evidence="8 9">DSM 20653</strain>
    </source>
</reference>
<keyword evidence="3 6" id="KW-0812">Transmembrane</keyword>
<dbReference type="SUPFAM" id="SSF103473">
    <property type="entry name" value="MFS general substrate transporter"/>
    <property type="match status" value="1"/>
</dbReference>
<feature type="transmembrane region" description="Helical" evidence="6">
    <location>
        <begin position="96"/>
        <end position="121"/>
    </location>
</feature>
<dbReference type="Proteomes" id="UP000051291">
    <property type="component" value="Unassembled WGS sequence"/>
</dbReference>
<accession>A0A0R1ZFE6</accession>
<evidence type="ECO:0000256" key="4">
    <source>
        <dbReference type="ARBA" id="ARBA00022989"/>
    </source>
</evidence>
<dbReference type="InterPro" id="IPR036259">
    <property type="entry name" value="MFS_trans_sf"/>
</dbReference>
<feature type="transmembrane region" description="Helical" evidence="6">
    <location>
        <begin position="133"/>
        <end position="155"/>
    </location>
</feature>
<evidence type="ECO:0000256" key="5">
    <source>
        <dbReference type="ARBA" id="ARBA00023136"/>
    </source>
</evidence>
<dbReference type="STRING" id="1423820.FC64_GL000214"/>
<name>A0A0R1ZFE6_9LACO</name>
<keyword evidence="5 6" id="KW-0472">Membrane</keyword>
<feature type="transmembrane region" description="Helical" evidence="6">
    <location>
        <begin position="40"/>
        <end position="62"/>
    </location>
</feature>
<feature type="transmembrane region" description="Helical" evidence="6">
    <location>
        <begin position="287"/>
        <end position="309"/>
    </location>
</feature>
<evidence type="ECO:0000259" key="7">
    <source>
        <dbReference type="PROSITE" id="PS50850"/>
    </source>
</evidence>
<keyword evidence="2" id="KW-0813">Transport</keyword>
<proteinExistence type="predicted"/>
<feature type="transmembrane region" description="Helical" evidence="6">
    <location>
        <begin position="348"/>
        <end position="371"/>
    </location>
</feature>
<organism evidence="8 9">
    <name type="scientific">Ligilactobacillus araffinosus DSM 20653</name>
    <dbReference type="NCBI Taxonomy" id="1423820"/>
    <lineage>
        <taxon>Bacteria</taxon>
        <taxon>Bacillati</taxon>
        <taxon>Bacillota</taxon>
        <taxon>Bacilli</taxon>
        <taxon>Lactobacillales</taxon>
        <taxon>Lactobacillaceae</taxon>
        <taxon>Ligilactobacillus</taxon>
    </lineage>
</organism>
<feature type="domain" description="Major facilitator superfamily (MFS) profile" evidence="7">
    <location>
        <begin position="9"/>
        <end position="482"/>
    </location>
</feature>
<evidence type="ECO:0000313" key="8">
    <source>
        <dbReference type="EMBL" id="KRM52933.1"/>
    </source>
</evidence>
<dbReference type="EMBL" id="AYYZ01000012">
    <property type="protein sequence ID" value="KRM52933.1"/>
    <property type="molecule type" value="Genomic_DNA"/>
</dbReference>
<evidence type="ECO:0000256" key="6">
    <source>
        <dbReference type="SAM" id="Phobius"/>
    </source>
</evidence>
<dbReference type="Pfam" id="PF07690">
    <property type="entry name" value="MFS_1"/>
    <property type="match status" value="1"/>
</dbReference>
<gene>
    <name evidence="8" type="ORF">FC64_GL000214</name>
</gene>
<dbReference type="InterPro" id="IPR011701">
    <property type="entry name" value="MFS"/>
</dbReference>
<dbReference type="PROSITE" id="PS50850">
    <property type="entry name" value="MFS"/>
    <property type="match status" value="1"/>
</dbReference>
<dbReference type="PATRIC" id="fig|1423820.4.peg.216"/>